<dbReference type="OrthoDB" id="3468815at2"/>
<accession>A0A7K0BRC1</accession>
<dbReference type="PROSITE" id="PS51257">
    <property type="entry name" value="PROKAR_LIPOPROTEIN"/>
    <property type="match status" value="1"/>
</dbReference>
<evidence type="ECO:0008006" key="4">
    <source>
        <dbReference type="Google" id="ProtNLM"/>
    </source>
</evidence>
<dbReference type="Proteomes" id="UP000487268">
    <property type="component" value="Unassembled WGS sequence"/>
</dbReference>
<name>A0A7K0BRC1_9ACTN</name>
<protein>
    <recommendedName>
        <fullName evidence="4">Lipoprotein</fullName>
    </recommendedName>
</protein>
<feature type="region of interest" description="Disordered" evidence="1">
    <location>
        <begin position="23"/>
        <end position="42"/>
    </location>
</feature>
<evidence type="ECO:0000313" key="3">
    <source>
        <dbReference type="Proteomes" id="UP000487268"/>
    </source>
</evidence>
<evidence type="ECO:0000256" key="1">
    <source>
        <dbReference type="SAM" id="MobiDB-lite"/>
    </source>
</evidence>
<organism evidence="2 3">
    <name type="scientific">Actinomadura macrotermitis</name>
    <dbReference type="NCBI Taxonomy" id="2585200"/>
    <lineage>
        <taxon>Bacteria</taxon>
        <taxon>Bacillati</taxon>
        <taxon>Actinomycetota</taxon>
        <taxon>Actinomycetes</taxon>
        <taxon>Streptosporangiales</taxon>
        <taxon>Thermomonosporaceae</taxon>
        <taxon>Actinomadura</taxon>
    </lineage>
</organism>
<evidence type="ECO:0000313" key="2">
    <source>
        <dbReference type="EMBL" id="MQY03576.1"/>
    </source>
</evidence>
<sequence length="262" mass="27611">MRARYTGVLAMVLAAGLAGCSSSDGKSSGGGPAKGPVVATDSSVHAGQQVELKNAEYVKIAGLADQAMAQKLDAALRGPLDWAVKWAGATLEPEQKKQCGGRNSVIQTKVRIGLRGEIVSATNAVQMIPCYEGEGQLPTIPVVVDTKAGKALTASDILTDKALDKDGLKDLFGRLQGPKEDWKECDLGDLQRGALFPAKENGDPIESPPAAGLMFTPQGLELIWSTTGTDCNNFVFSAGYDKIKDLVRPELFPRLQSAAAVK</sequence>
<dbReference type="AlphaFoldDB" id="A0A7K0BRC1"/>
<proteinExistence type="predicted"/>
<comment type="caution">
    <text evidence="2">The sequence shown here is derived from an EMBL/GenBank/DDBJ whole genome shotgun (WGS) entry which is preliminary data.</text>
</comment>
<dbReference type="RefSeq" id="WP_153531466.1">
    <property type="nucleotide sequence ID" value="NZ_WEGH01000001.1"/>
</dbReference>
<keyword evidence="3" id="KW-1185">Reference proteome</keyword>
<reference evidence="2 3" key="1">
    <citation type="submission" date="2019-10" db="EMBL/GenBank/DDBJ databases">
        <title>Actinomadura rubteroloni sp. nov. and Actinomadura macrotermitis sp. nov., isolated from the gut of fungus growing-termite Macrotermes natalensis.</title>
        <authorList>
            <person name="Benndorf R."/>
            <person name="Martin K."/>
            <person name="Kuefner M."/>
            <person name="De Beer W."/>
            <person name="Kaster A.-K."/>
            <person name="Vollmers J."/>
            <person name="Poulsen M."/>
            <person name="Beemelmanns C."/>
        </authorList>
    </citation>
    <scope>NUCLEOTIDE SEQUENCE [LARGE SCALE GENOMIC DNA]</scope>
    <source>
        <strain evidence="2 3">RB68</strain>
    </source>
</reference>
<dbReference type="EMBL" id="WEGH01000001">
    <property type="protein sequence ID" value="MQY03576.1"/>
    <property type="molecule type" value="Genomic_DNA"/>
</dbReference>
<gene>
    <name evidence="2" type="ORF">ACRB68_16200</name>
</gene>